<dbReference type="GO" id="GO:0005524">
    <property type="term" value="F:ATP binding"/>
    <property type="evidence" value="ECO:0007669"/>
    <property type="project" value="UniProtKB-UniRule"/>
</dbReference>
<gene>
    <name evidence="8" type="ORF">PPERSA_05189</name>
</gene>
<comment type="caution">
    <text evidence="8">The sequence shown here is derived from an EMBL/GenBank/DDBJ whole genome shotgun (WGS) entry which is preliminary data.</text>
</comment>
<dbReference type="PIRSF" id="PIRSF000654">
    <property type="entry name" value="Integrin-linked_kinase"/>
    <property type="match status" value="1"/>
</dbReference>
<dbReference type="Proteomes" id="UP000054937">
    <property type="component" value="Unassembled WGS sequence"/>
</dbReference>
<keyword evidence="4 5" id="KW-0067">ATP-binding</keyword>
<dbReference type="GO" id="GO:0005829">
    <property type="term" value="C:cytosol"/>
    <property type="evidence" value="ECO:0007669"/>
    <property type="project" value="TreeGrafter"/>
</dbReference>
<proteinExistence type="inferred from homology"/>
<sequence length="287" mass="33212">MEEENLKQIGKYVVDTGKKLGQGSFGIVYLGYKIKKPNIPLAVKILEMDLFSKNEEYQTNQENLRREINILTSICSPYIVDMKEIFRTENHIYMFLRYANSGDLERKLKQIPSHRFNEDVGMRYFAQLVEGYKALHANNIIHRDIKPANVLIDNDIALLSDFGLGKITSIQADKRQEITAIGTPYYRSPQLLTEDSKVIATNKCDVWSMGILLYEILNGKRPWNGTNIKSYYQAVINKPLMFMVELSQEVQDLIRGMLAIEEKDRLSWEQVFTHPAILKQNIPENPY</sequence>
<dbReference type="InterPro" id="IPR008271">
    <property type="entry name" value="Ser/Thr_kinase_AS"/>
</dbReference>
<dbReference type="PROSITE" id="PS50011">
    <property type="entry name" value="PROTEIN_KINASE_DOM"/>
    <property type="match status" value="1"/>
</dbReference>
<dbReference type="EMBL" id="LDAU01000007">
    <property type="protein sequence ID" value="KRX11080.1"/>
    <property type="molecule type" value="Genomic_DNA"/>
</dbReference>
<feature type="domain" description="Protein kinase" evidence="7">
    <location>
        <begin position="14"/>
        <end position="277"/>
    </location>
</feature>
<evidence type="ECO:0000256" key="6">
    <source>
        <dbReference type="RuleBase" id="RU000304"/>
    </source>
</evidence>
<dbReference type="GO" id="GO:0000045">
    <property type="term" value="P:autophagosome assembly"/>
    <property type="evidence" value="ECO:0007669"/>
    <property type="project" value="TreeGrafter"/>
</dbReference>
<evidence type="ECO:0000259" key="7">
    <source>
        <dbReference type="PROSITE" id="PS50011"/>
    </source>
</evidence>
<dbReference type="Gene3D" id="1.10.510.10">
    <property type="entry name" value="Transferase(Phosphotransferase) domain 1"/>
    <property type="match status" value="1"/>
</dbReference>
<dbReference type="PANTHER" id="PTHR24348:SF22">
    <property type="entry name" value="NON-SPECIFIC SERINE_THREONINE PROTEIN KINASE"/>
    <property type="match status" value="1"/>
</dbReference>
<evidence type="ECO:0000256" key="1">
    <source>
        <dbReference type="ARBA" id="ARBA00022679"/>
    </source>
</evidence>
<keyword evidence="9" id="KW-1185">Reference proteome</keyword>
<protein>
    <submittedName>
        <fullName evidence="8">Protein kinase-like domain</fullName>
    </submittedName>
</protein>
<dbReference type="GO" id="GO:0000407">
    <property type="term" value="C:phagophore assembly site"/>
    <property type="evidence" value="ECO:0007669"/>
    <property type="project" value="TreeGrafter"/>
</dbReference>
<dbReference type="SMART" id="SM00220">
    <property type="entry name" value="S_TKc"/>
    <property type="match status" value="1"/>
</dbReference>
<evidence type="ECO:0000256" key="5">
    <source>
        <dbReference type="PROSITE-ProRule" id="PRU10141"/>
    </source>
</evidence>
<keyword evidence="1" id="KW-0808">Transferase</keyword>
<comment type="similarity">
    <text evidence="6">Belongs to the protein kinase superfamily.</text>
</comment>
<dbReference type="OrthoDB" id="5337378at2759"/>
<dbReference type="GO" id="GO:0004674">
    <property type="term" value="F:protein serine/threonine kinase activity"/>
    <property type="evidence" value="ECO:0007669"/>
    <property type="project" value="UniProtKB-KW"/>
</dbReference>
<name>A0A0V0RA34_PSEPJ</name>
<dbReference type="Pfam" id="PF00069">
    <property type="entry name" value="Pkinase"/>
    <property type="match status" value="1"/>
</dbReference>
<dbReference type="InParanoid" id="A0A0V0RA34"/>
<evidence type="ECO:0000256" key="4">
    <source>
        <dbReference type="ARBA" id="ARBA00022840"/>
    </source>
</evidence>
<dbReference type="InterPro" id="IPR000719">
    <property type="entry name" value="Prot_kinase_dom"/>
</dbReference>
<keyword evidence="6" id="KW-0723">Serine/threonine-protein kinase</keyword>
<evidence type="ECO:0000256" key="2">
    <source>
        <dbReference type="ARBA" id="ARBA00022741"/>
    </source>
</evidence>
<dbReference type="SUPFAM" id="SSF56112">
    <property type="entry name" value="Protein kinase-like (PK-like)"/>
    <property type="match status" value="1"/>
</dbReference>
<organism evidence="8 9">
    <name type="scientific">Pseudocohnilembus persalinus</name>
    <name type="common">Ciliate</name>
    <dbReference type="NCBI Taxonomy" id="266149"/>
    <lineage>
        <taxon>Eukaryota</taxon>
        <taxon>Sar</taxon>
        <taxon>Alveolata</taxon>
        <taxon>Ciliophora</taxon>
        <taxon>Intramacronucleata</taxon>
        <taxon>Oligohymenophorea</taxon>
        <taxon>Scuticociliatia</taxon>
        <taxon>Philasterida</taxon>
        <taxon>Pseudocohnilembidae</taxon>
        <taxon>Pseudocohnilembus</taxon>
    </lineage>
</organism>
<dbReference type="PANTHER" id="PTHR24348">
    <property type="entry name" value="SERINE/THREONINE-PROTEIN KINASE UNC-51-RELATED"/>
    <property type="match status" value="1"/>
</dbReference>
<dbReference type="InterPro" id="IPR011009">
    <property type="entry name" value="Kinase-like_dom_sf"/>
</dbReference>
<reference evidence="8 9" key="1">
    <citation type="journal article" date="2015" name="Sci. Rep.">
        <title>Genome of the facultative scuticociliatosis pathogen Pseudocohnilembus persalinus provides insight into its virulence through horizontal gene transfer.</title>
        <authorList>
            <person name="Xiong J."/>
            <person name="Wang G."/>
            <person name="Cheng J."/>
            <person name="Tian M."/>
            <person name="Pan X."/>
            <person name="Warren A."/>
            <person name="Jiang C."/>
            <person name="Yuan D."/>
            <person name="Miao W."/>
        </authorList>
    </citation>
    <scope>NUCLEOTIDE SEQUENCE [LARGE SCALE GENOMIC DNA]</scope>
    <source>
        <strain evidence="8">36N120E</strain>
    </source>
</reference>
<dbReference type="GO" id="GO:0005776">
    <property type="term" value="C:autophagosome"/>
    <property type="evidence" value="ECO:0007669"/>
    <property type="project" value="TreeGrafter"/>
</dbReference>
<dbReference type="GO" id="GO:0010506">
    <property type="term" value="P:regulation of autophagy"/>
    <property type="evidence" value="ECO:0007669"/>
    <property type="project" value="InterPro"/>
</dbReference>
<evidence type="ECO:0000313" key="9">
    <source>
        <dbReference type="Proteomes" id="UP000054937"/>
    </source>
</evidence>
<dbReference type="InterPro" id="IPR045269">
    <property type="entry name" value="Atg1-like"/>
</dbReference>
<keyword evidence="3 8" id="KW-0418">Kinase</keyword>
<dbReference type="InterPro" id="IPR017441">
    <property type="entry name" value="Protein_kinase_ATP_BS"/>
</dbReference>
<accession>A0A0V0RA34</accession>
<dbReference type="AlphaFoldDB" id="A0A0V0RA34"/>
<dbReference type="OMA" id="LARIWFR"/>
<feature type="binding site" evidence="5">
    <location>
        <position position="44"/>
    </location>
    <ligand>
        <name>ATP</name>
        <dbReference type="ChEBI" id="CHEBI:30616"/>
    </ligand>
</feature>
<evidence type="ECO:0000313" key="8">
    <source>
        <dbReference type="EMBL" id="KRX11080.1"/>
    </source>
</evidence>
<dbReference type="GO" id="GO:0016020">
    <property type="term" value="C:membrane"/>
    <property type="evidence" value="ECO:0007669"/>
    <property type="project" value="TreeGrafter"/>
</dbReference>
<evidence type="ECO:0000256" key="3">
    <source>
        <dbReference type="ARBA" id="ARBA00022777"/>
    </source>
</evidence>
<dbReference type="PROSITE" id="PS00108">
    <property type="entry name" value="PROTEIN_KINASE_ST"/>
    <property type="match status" value="1"/>
</dbReference>
<dbReference type="PROSITE" id="PS00107">
    <property type="entry name" value="PROTEIN_KINASE_ATP"/>
    <property type="match status" value="1"/>
</dbReference>
<keyword evidence="2 5" id="KW-0547">Nucleotide-binding</keyword>